<keyword evidence="2" id="KW-0812">Transmembrane</keyword>
<evidence type="ECO:0000313" key="4">
    <source>
        <dbReference type="Proteomes" id="UP000035368"/>
    </source>
</evidence>
<protein>
    <submittedName>
        <fullName evidence="3">Uncharacterized protein</fullName>
    </submittedName>
</protein>
<accession>A0A0G3GNS0</accession>
<feature type="region of interest" description="Disordered" evidence="1">
    <location>
        <begin position="1"/>
        <end position="20"/>
    </location>
</feature>
<name>A0A0G3GNS0_9CORY</name>
<feature type="transmembrane region" description="Helical" evidence="2">
    <location>
        <begin position="54"/>
        <end position="75"/>
    </location>
</feature>
<feature type="compositionally biased region" description="Polar residues" evidence="1">
    <location>
        <begin position="8"/>
        <end position="17"/>
    </location>
</feature>
<dbReference type="KEGG" id="cei:CEPID_05035"/>
<reference evidence="3 4" key="1">
    <citation type="submission" date="2015-05" db="EMBL/GenBank/DDBJ databases">
        <title>Complete genome sequence of Corynebacterium epidermidicanis DSM 45586, isolated from the skin of a dog suffering from pruritus.</title>
        <authorList>
            <person name="Ruckert C."/>
            <person name="Albersmeier A."/>
            <person name="Winkler A."/>
            <person name="Tauch A."/>
        </authorList>
    </citation>
    <scope>NUCLEOTIDE SEQUENCE [LARGE SCALE GENOMIC DNA]</scope>
    <source>
        <strain evidence="3 4">DSM 45586</strain>
    </source>
</reference>
<gene>
    <name evidence="3" type="ORF">CEPID_05035</name>
</gene>
<dbReference type="RefSeq" id="WP_047239994.1">
    <property type="nucleotide sequence ID" value="NZ_CP011541.1"/>
</dbReference>
<organism evidence="3 4">
    <name type="scientific">Corynebacterium epidermidicanis</name>
    <dbReference type="NCBI Taxonomy" id="1050174"/>
    <lineage>
        <taxon>Bacteria</taxon>
        <taxon>Bacillati</taxon>
        <taxon>Actinomycetota</taxon>
        <taxon>Actinomycetes</taxon>
        <taxon>Mycobacteriales</taxon>
        <taxon>Corynebacteriaceae</taxon>
        <taxon>Corynebacterium</taxon>
    </lineage>
</organism>
<evidence type="ECO:0000256" key="2">
    <source>
        <dbReference type="SAM" id="Phobius"/>
    </source>
</evidence>
<sequence>MTHDENSIADSPESSGELTDAQKWEVDAAVEQELQRIEKANTGEDRGWLQRNKFWCLAAVPAAAFLIAAASFRYVNVYLPNEFSDGQKVAAGETVNFSRQFELEDATFQRAAAVKVLGIQKVDPKITPEFTLPPKSELWVVATEWKADPQVTLSGCEMWISDANGEEYIFNSLLLSDKTRTADFESRYACVPPKTPGPLPPSIFDSGPLADLNDEPPRPESWKKVALFVVPEGTTPQTLHLGWEAPFRLDFTLPEPTNDLIKPKTGR</sequence>
<dbReference type="EMBL" id="CP011541">
    <property type="protein sequence ID" value="AKK02876.1"/>
    <property type="molecule type" value="Genomic_DNA"/>
</dbReference>
<dbReference type="Proteomes" id="UP000035368">
    <property type="component" value="Chromosome"/>
</dbReference>
<keyword evidence="2" id="KW-1133">Transmembrane helix</keyword>
<dbReference type="AlphaFoldDB" id="A0A0G3GNS0"/>
<keyword evidence="4" id="KW-1185">Reference proteome</keyword>
<dbReference type="OrthoDB" id="4409835at2"/>
<proteinExistence type="predicted"/>
<evidence type="ECO:0000313" key="3">
    <source>
        <dbReference type="EMBL" id="AKK02876.1"/>
    </source>
</evidence>
<dbReference type="PATRIC" id="fig|1050174.4.peg.1019"/>
<evidence type="ECO:0000256" key="1">
    <source>
        <dbReference type="SAM" id="MobiDB-lite"/>
    </source>
</evidence>
<dbReference type="STRING" id="1050174.CEPID_05035"/>
<keyword evidence="2" id="KW-0472">Membrane</keyword>